<dbReference type="RefSeq" id="WP_197312341.1">
    <property type="nucleotide sequence ID" value="NZ_JADZLT010000053.1"/>
</dbReference>
<dbReference type="AlphaFoldDB" id="A0A931MZQ6"/>
<accession>A0A931MZQ6</accession>
<dbReference type="Proteomes" id="UP000631694">
    <property type="component" value="Unassembled WGS sequence"/>
</dbReference>
<keyword evidence="2" id="KW-1185">Reference proteome</keyword>
<dbReference type="InterPro" id="IPR036390">
    <property type="entry name" value="WH_DNA-bd_sf"/>
</dbReference>
<sequence>MPELVIRIDFPPADRLGRGKADLLEMIRSEGSITAAGRAMGMSYRRAWLLVDTMNRMFSEPVVWSKRGGEHGGGAALTAFGEELLGRYRGLEAKAAAAVADDLAWLAARYVAPPPGEPDGG</sequence>
<dbReference type="PANTHER" id="PTHR30432:SF1">
    <property type="entry name" value="DNA-BINDING TRANSCRIPTIONAL DUAL REGULATOR MODE"/>
    <property type="match status" value="1"/>
</dbReference>
<protein>
    <submittedName>
        <fullName evidence="1">Winged helix-turn-helix domain-containing protein</fullName>
    </submittedName>
</protein>
<evidence type="ECO:0000313" key="2">
    <source>
        <dbReference type="Proteomes" id="UP000631694"/>
    </source>
</evidence>
<dbReference type="InterPro" id="IPR036388">
    <property type="entry name" value="WH-like_DNA-bd_sf"/>
</dbReference>
<comment type="caution">
    <text evidence="1">The sequence shown here is derived from an EMBL/GenBank/DDBJ whole genome shotgun (WGS) entry which is preliminary data.</text>
</comment>
<gene>
    <name evidence="1" type="ORF">I5731_15655</name>
</gene>
<dbReference type="InterPro" id="IPR051815">
    <property type="entry name" value="Molybdate_resp_trans_reg"/>
</dbReference>
<dbReference type="SUPFAM" id="SSF46785">
    <property type="entry name" value="Winged helix' DNA-binding domain"/>
    <property type="match status" value="1"/>
</dbReference>
<proteinExistence type="predicted"/>
<name>A0A931MZQ6_9HYPH</name>
<reference evidence="1" key="1">
    <citation type="submission" date="2020-12" db="EMBL/GenBank/DDBJ databases">
        <title>Methylobrevis albus sp. nov., isolated from fresh water lack sediment.</title>
        <authorList>
            <person name="Zou Q."/>
        </authorList>
    </citation>
    <scope>NUCLEOTIDE SEQUENCE</scope>
    <source>
        <strain evidence="1">L22</strain>
    </source>
</reference>
<dbReference type="PANTHER" id="PTHR30432">
    <property type="entry name" value="TRANSCRIPTIONAL REGULATOR MODE"/>
    <property type="match status" value="1"/>
</dbReference>
<evidence type="ECO:0000313" key="1">
    <source>
        <dbReference type="EMBL" id="MBH0239260.1"/>
    </source>
</evidence>
<dbReference type="EMBL" id="JADZLT010000053">
    <property type="protein sequence ID" value="MBH0239260.1"/>
    <property type="molecule type" value="Genomic_DNA"/>
</dbReference>
<dbReference type="Gene3D" id="1.10.10.10">
    <property type="entry name" value="Winged helix-like DNA-binding domain superfamily/Winged helix DNA-binding domain"/>
    <property type="match status" value="1"/>
</dbReference>
<organism evidence="1 2">
    <name type="scientific">Methylobrevis albus</name>
    <dbReference type="NCBI Taxonomy" id="2793297"/>
    <lineage>
        <taxon>Bacteria</taxon>
        <taxon>Pseudomonadati</taxon>
        <taxon>Pseudomonadota</taxon>
        <taxon>Alphaproteobacteria</taxon>
        <taxon>Hyphomicrobiales</taxon>
        <taxon>Pleomorphomonadaceae</taxon>
        <taxon>Methylobrevis</taxon>
    </lineage>
</organism>